<organism evidence="4">
    <name type="scientific">Fundidesulfovibrio putealis</name>
    <dbReference type="NCBI Taxonomy" id="270496"/>
    <lineage>
        <taxon>Bacteria</taxon>
        <taxon>Pseudomonadati</taxon>
        <taxon>Thermodesulfobacteriota</taxon>
        <taxon>Desulfovibrionia</taxon>
        <taxon>Desulfovibrionales</taxon>
        <taxon>Desulfovibrionaceae</taxon>
        <taxon>Fundidesulfovibrio</taxon>
    </lineage>
</organism>
<keyword evidence="2 4" id="KW-0808">Transferase</keyword>
<dbReference type="SUPFAM" id="SSF53756">
    <property type="entry name" value="UDP-Glycosyltransferase/glycogen phosphorylase"/>
    <property type="match status" value="1"/>
</dbReference>
<reference evidence="4" key="1">
    <citation type="journal article" date="2020" name="mSystems">
        <title>Genome- and Community-Level Interaction Insights into Carbon Utilization and Element Cycling Functions of Hydrothermarchaeota in Hydrothermal Sediment.</title>
        <authorList>
            <person name="Zhou Z."/>
            <person name="Liu Y."/>
            <person name="Xu W."/>
            <person name="Pan J."/>
            <person name="Luo Z.H."/>
            <person name="Li M."/>
        </authorList>
    </citation>
    <scope>NUCLEOTIDE SEQUENCE [LARGE SCALE GENOMIC DNA]</scope>
    <source>
        <strain evidence="4">SpSt-413</strain>
    </source>
</reference>
<protein>
    <submittedName>
        <fullName evidence="4">Glycosyl transferase</fullName>
    </submittedName>
</protein>
<keyword evidence="3" id="KW-1133">Transmembrane helix</keyword>
<comment type="caution">
    <text evidence="4">The sequence shown here is derived from an EMBL/GenBank/DDBJ whole genome shotgun (WGS) entry which is preliminary data.</text>
</comment>
<evidence type="ECO:0000256" key="1">
    <source>
        <dbReference type="ARBA" id="ARBA00022676"/>
    </source>
</evidence>
<sequence length="326" mass="34795">MHPIAPTPPPDKVILIHHGALGDYLLAWPAALALSLAYPGVMLIFAGSGERLRWLAPLGYRGCPPEFRRSLDGLYGAEELPENLADCLLVWPYVERRPDLPRDPRIWALPAVAGAGEAHARDVLARGLAAHGVDVPGDWLGTFRALFAGERRPGRDVLLFPGAGHPLKQWPLVQFFQLTDMLAENGWNPRFVLGPAELERGMDLGGRPCVPAGEVETLAGLERLLLGAAGVVGPDTGPMHLAGMLGVPGVALFGPTRAAQWGPVGLAALESPLDCAPCTRTCADLDCPAARCLAGLDAERVWRLLEGELAKGNRLSSPGILESRSR</sequence>
<accession>A0A7C4EJZ5</accession>
<keyword evidence="1" id="KW-0328">Glycosyltransferase</keyword>
<gene>
    <name evidence="4" type="ORF">ENR59_09710</name>
</gene>
<feature type="transmembrane region" description="Helical" evidence="3">
    <location>
        <begin position="25"/>
        <end position="46"/>
    </location>
</feature>
<dbReference type="InterPro" id="IPR051199">
    <property type="entry name" value="LPS_LOS_Heptosyltrfase"/>
</dbReference>
<dbReference type="Gene3D" id="3.40.50.2000">
    <property type="entry name" value="Glycogen Phosphorylase B"/>
    <property type="match status" value="1"/>
</dbReference>
<evidence type="ECO:0000313" key="4">
    <source>
        <dbReference type="EMBL" id="HGG93210.1"/>
    </source>
</evidence>
<keyword evidence="3" id="KW-0472">Membrane</keyword>
<dbReference type="GO" id="GO:0008713">
    <property type="term" value="F:ADP-heptose-lipopolysaccharide heptosyltransferase activity"/>
    <property type="evidence" value="ECO:0007669"/>
    <property type="project" value="TreeGrafter"/>
</dbReference>
<dbReference type="EMBL" id="DSRP01000677">
    <property type="protein sequence ID" value="HGG93210.1"/>
    <property type="molecule type" value="Genomic_DNA"/>
</dbReference>
<dbReference type="GO" id="GO:0009244">
    <property type="term" value="P:lipopolysaccharide core region biosynthetic process"/>
    <property type="evidence" value="ECO:0007669"/>
    <property type="project" value="TreeGrafter"/>
</dbReference>
<dbReference type="CDD" id="cd03789">
    <property type="entry name" value="GT9_LPS_heptosyltransferase"/>
    <property type="match status" value="1"/>
</dbReference>
<name>A0A7C4EJZ5_9BACT</name>
<evidence type="ECO:0000256" key="2">
    <source>
        <dbReference type="ARBA" id="ARBA00022679"/>
    </source>
</evidence>
<dbReference type="InterPro" id="IPR002201">
    <property type="entry name" value="Glyco_trans_9"/>
</dbReference>
<proteinExistence type="predicted"/>
<dbReference type="GO" id="GO:0005829">
    <property type="term" value="C:cytosol"/>
    <property type="evidence" value="ECO:0007669"/>
    <property type="project" value="TreeGrafter"/>
</dbReference>
<dbReference type="AlphaFoldDB" id="A0A7C4EJZ5"/>
<dbReference type="Pfam" id="PF01075">
    <property type="entry name" value="Glyco_transf_9"/>
    <property type="match status" value="1"/>
</dbReference>
<evidence type="ECO:0000256" key="3">
    <source>
        <dbReference type="SAM" id="Phobius"/>
    </source>
</evidence>
<dbReference type="PANTHER" id="PTHR30160">
    <property type="entry name" value="TETRAACYLDISACCHARIDE 4'-KINASE-RELATED"/>
    <property type="match status" value="1"/>
</dbReference>
<keyword evidence="3" id="KW-0812">Transmembrane</keyword>